<evidence type="ECO:0000259" key="1">
    <source>
        <dbReference type="Pfam" id="PF01261"/>
    </source>
</evidence>
<sequence>MNYNRRKFLQSTGTLILGGMALSGKASSFLSNMAPHPVGLQLFTFFGIIDEDVKGTLTKIASVGYKEMESAFSKKGGYYGMKPAGFKAMVNDLGMSWKSHHVLGAPFKLPKGYKMPLGADGKPMVIPPMMNLRDNMQQLVDEAAEGGVQYLVCANAPTSTLEEIKSSIEILNKTGEAAKKAGLHFAYHNHDMEFKAIDGKVPYHLLLTETDAQNVKMELDLAWAVKGGQDPVKLFKDHPGRFPLWHVKDLDATHTNILPVGSGTIDFKRIFANSASSGMQHFFVEHDNPKDAFASIKSSYGYISGTLKA</sequence>
<accession>A0A223NWQ6</accession>
<name>A0A223NWQ6_9SPHI</name>
<dbReference type="AlphaFoldDB" id="A0A223NWQ6"/>
<dbReference type="SUPFAM" id="SSF51658">
    <property type="entry name" value="Xylose isomerase-like"/>
    <property type="match status" value="1"/>
</dbReference>
<dbReference type="Gene3D" id="3.20.20.150">
    <property type="entry name" value="Divalent-metal-dependent TIM barrel enzymes"/>
    <property type="match status" value="1"/>
</dbReference>
<dbReference type="EMBL" id="CP022743">
    <property type="protein sequence ID" value="ASU34028.1"/>
    <property type="molecule type" value="Genomic_DNA"/>
</dbReference>
<protein>
    <submittedName>
        <fullName evidence="2">Xylose isomerase</fullName>
    </submittedName>
</protein>
<dbReference type="PANTHER" id="PTHR12110:SF41">
    <property type="entry name" value="INOSOSE DEHYDRATASE"/>
    <property type="match status" value="1"/>
</dbReference>
<dbReference type="RefSeq" id="WP_094570423.1">
    <property type="nucleotide sequence ID" value="NZ_CP022743.1"/>
</dbReference>
<reference evidence="2 3" key="1">
    <citation type="submission" date="2017-08" db="EMBL/GenBank/DDBJ databases">
        <title>Complete genome sequence of Mucilaginibacter sp. strain BJC16-A31.</title>
        <authorList>
            <consortium name="Henan University of Science and Technology"/>
            <person name="You X."/>
        </authorList>
    </citation>
    <scope>NUCLEOTIDE SEQUENCE [LARGE SCALE GENOMIC DNA]</scope>
    <source>
        <strain evidence="2 3">BJC16-A31</strain>
    </source>
</reference>
<dbReference type="Pfam" id="PF01261">
    <property type="entry name" value="AP_endonuc_2"/>
    <property type="match status" value="1"/>
</dbReference>
<gene>
    <name evidence="2" type="ORF">MuYL_2138</name>
</gene>
<evidence type="ECO:0000313" key="2">
    <source>
        <dbReference type="EMBL" id="ASU34028.1"/>
    </source>
</evidence>
<dbReference type="OrthoDB" id="9798407at2"/>
<dbReference type="GO" id="GO:0016853">
    <property type="term" value="F:isomerase activity"/>
    <property type="evidence" value="ECO:0007669"/>
    <property type="project" value="UniProtKB-KW"/>
</dbReference>
<dbReference type="InterPro" id="IPR013022">
    <property type="entry name" value="Xyl_isomerase-like_TIM-brl"/>
</dbReference>
<keyword evidence="3" id="KW-1185">Reference proteome</keyword>
<dbReference type="InterPro" id="IPR050312">
    <property type="entry name" value="IolE/XylAMocC-like"/>
</dbReference>
<proteinExistence type="predicted"/>
<evidence type="ECO:0000313" key="3">
    <source>
        <dbReference type="Proteomes" id="UP000215002"/>
    </source>
</evidence>
<organism evidence="2 3">
    <name type="scientific">Mucilaginibacter xinganensis</name>
    <dbReference type="NCBI Taxonomy" id="1234841"/>
    <lineage>
        <taxon>Bacteria</taxon>
        <taxon>Pseudomonadati</taxon>
        <taxon>Bacteroidota</taxon>
        <taxon>Sphingobacteriia</taxon>
        <taxon>Sphingobacteriales</taxon>
        <taxon>Sphingobacteriaceae</taxon>
        <taxon>Mucilaginibacter</taxon>
    </lineage>
</organism>
<feature type="domain" description="Xylose isomerase-like TIM barrel" evidence="1">
    <location>
        <begin position="133"/>
        <end position="286"/>
    </location>
</feature>
<keyword evidence="2" id="KW-0413">Isomerase</keyword>
<dbReference type="InterPro" id="IPR036237">
    <property type="entry name" value="Xyl_isomerase-like_sf"/>
</dbReference>
<dbReference type="PANTHER" id="PTHR12110">
    <property type="entry name" value="HYDROXYPYRUVATE ISOMERASE"/>
    <property type="match status" value="1"/>
</dbReference>
<dbReference type="Proteomes" id="UP000215002">
    <property type="component" value="Chromosome"/>
</dbReference>
<dbReference type="KEGG" id="muc:MuYL_2138"/>